<dbReference type="KEGG" id="aaxa:NCTC10138_01003"/>
<dbReference type="OrthoDB" id="384842at2"/>
<gene>
    <name evidence="1" type="ORF">NCTC10138_01003</name>
</gene>
<evidence type="ECO:0000313" key="1">
    <source>
        <dbReference type="EMBL" id="VEU80625.1"/>
    </source>
</evidence>
<dbReference type="AlphaFoldDB" id="A0A449BDX0"/>
<dbReference type="EMBL" id="LR215048">
    <property type="protein sequence ID" value="VEU80625.1"/>
    <property type="molecule type" value="Genomic_DNA"/>
</dbReference>
<dbReference type="STRING" id="1278311.GCA_000428705_00387"/>
<evidence type="ECO:0000313" key="2">
    <source>
        <dbReference type="Proteomes" id="UP000289841"/>
    </source>
</evidence>
<protein>
    <submittedName>
        <fullName evidence="1">Uncharacterized protein</fullName>
    </submittedName>
</protein>
<accession>A0A449BDX0</accession>
<sequence>MKFTKKMVLSVLTLVITVFALGTGVFAWFTINNTTSVSDLSGTVQSGTGGFLISTNGEDWNTALDLSGITVKGDSFTDLTSEDGKTFKSLNNDSVATGYIEFDLHFLIGTTFNRINLSDLTVSSEETSWKSDVEVTLDKKYNVGDAIKNYASNAARISIENQKNDVTVFEQSQTAVGNTSGVATETNNYAFIYYNALATKTGKTALNFANASALTTDGHARVGEEAFTSIEISDAIEVPSTITVKEEDTKAGYTKYAKITVRVWIEGWDGEAFNAILGGKLNLNFTFTAAE</sequence>
<proteinExistence type="predicted"/>
<organism evidence="1 2">
    <name type="scientific">Haploplasma axanthum</name>
    <name type="common">Acholeplasma axanthum</name>
    <dbReference type="NCBI Taxonomy" id="29552"/>
    <lineage>
        <taxon>Bacteria</taxon>
        <taxon>Bacillati</taxon>
        <taxon>Mycoplasmatota</taxon>
        <taxon>Mollicutes</taxon>
        <taxon>Acholeplasmatales</taxon>
        <taxon>Acholeplasmataceae</taxon>
        <taxon>Haploplasma</taxon>
    </lineage>
</organism>
<dbReference type="Proteomes" id="UP000289841">
    <property type="component" value="Chromosome"/>
</dbReference>
<reference evidence="1 2" key="1">
    <citation type="submission" date="2019-01" db="EMBL/GenBank/DDBJ databases">
        <authorList>
            <consortium name="Pathogen Informatics"/>
        </authorList>
    </citation>
    <scope>NUCLEOTIDE SEQUENCE [LARGE SCALE GENOMIC DNA]</scope>
    <source>
        <strain evidence="1 2">NCTC10138</strain>
    </source>
</reference>
<name>A0A449BDX0_HAPAX</name>
<keyword evidence="2" id="KW-1185">Reference proteome</keyword>
<dbReference type="RefSeq" id="WP_026390080.1">
    <property type="nucleotide sequence ID" value="NZ_LR215048.1"/>
</dbReference>